<dbReference type="Pfam" id="PF12796">
    <property type="entry name" value="Ank_2"/>
    <property type="match status" value="1"/>
</dbReference>
<dbReference type="PANTHER" id="PTHR24171:SF9">
    <property type="entry name" value="ANKYRIN REPEAT DOMAIN-CONTAINING PROTEIN 39"/>
    <property type="match status" value="1"/>
</dbReference>
<dbReference type="InParanoid" id="A0A194XM43"/>
<accession>A0A194XM43</accession>
<dbReference type="InterPro" id="IPR036770">
    <property type="entry name" value="Ankyrin_rpt-contain_sf"/>
</dbReference>
<dbReference type="Proteomes" id="UP000070700">
    <property type="component" value="Unassembled WGS sequence"/>
</dbReference>
<evidence type="ECO:0000313" key="4">
    <source>
        <dbReference type="EMBL" id="KUJ21248.1"/>
    </source>
</evidence>
<dbReference type="PANTHER" id="PTHR24171">
    <property type="entry name" value="ANKYRIN REPEAT DOMAIN-CONTAINING PROTEIN 39-RELATED"/>
    <property type="match status" value="1"/>
</dbReference>
<feature type="repeat" description="ANK" evidence="3">
    <location>
        <begin position="95"/>
        <end position="127"/>
    </location>
</feature>
<feature type="non-terminal residue" evidence="4">
    <location>
        <position position="158"/>
    </location>
</feature>
<dbReference type="GeneID" id="28818644"/>
<dbReference type="SUPFAM" id="SSF48403">
    <property type="entry name" value="Ankyrin repeat"/>
    <property type="match status" value="1"/>
</dbReference>
<keyword evidence="5" id="KW-1185">Reference proteome</keyword>
<dbReference type="EMBL" id="KQ947408">
    <property type="protein sequence ID" value="KUJ21248.1"/>
    <property type="molecule type" value="Genomic_DNA"/>
</dbReference>
<proteinExistence type="predicted"/>
<protein>
    <submittedName>
        <fullName evidence="4">Ankyrin</fullName>
    </submittedName>
</protein>
<dbReference type="PROSITE" id="PS50088">
    <property type="entry name" value="ANK_REPEAT"/>
    <property type="match status" value="4"/>
</dbReference>
<dbReference type="OrthoDB" id="341259at2759"/>
<evidence type="ECO:0000256" key="1">
    <source>
        <dbReference type="ARBA" id="ARBA00022737"/>
    </source>
</evidence>
<reference evidence="4 5" key="1">
    <citation type="submission" date="2015-10" db="EMBL/GenBank/DDBJ databases">
        <title>Full genome of DAOMC 229536 Phialocephala scopiformis, a fungal endophyte of spruce producing the potent anti-insectan compound rugulosin.</title>
        <authorList>
            <consortium name="DOE Joint Genome Institute"/>
            <person name="Walker A.K."/>
            <person name="Frasz S.L."/>
            <person name="Seifert K.A."/>
            <person name="Miller J.D."/>
            <person name="Mondo S.J."/>
            <person name="Labutti K."/>
            <person name="Lipzen A."/>
            <person name="Dockter R."/>
            <person name="Kennedy M."/>
            <person name="Grigoriev I.V."/>
            <person name="Spatafora J.W."/>
        </authorList>
    </citation>
    <scope>NUCLEOTIDE SEQUENCE [LARGE SCALE GENOMIC DNA]</scope>
    <source>
        <strain evidence="4 5">CBS 120377</strain>
    </source>
</reference>
<organism evidence="4 5">
    <name type="scientific">Mollisia scopiformis</name>
    <name type="common">Conifer needle endophyte fungus</name>
    <name type="synonym">Phialocephala scopiformis</name>
    <dbReference type="NCBI Taxonomy" id="149040"/>
    <lineage>
        <taxon>Eukaryota</taxon>
        <taxon>Fungi</taxon>
        <taxon>Dikarya</taxon>
        <taxon>Ascomycota</taxon>
        <taxon>Pezizomycotina</taxon>
        <taxon>Leotiomycetes</taxon>
        <taxon>Helotiales</taxon>
        <taxon>Mollisiaceae</taxon>
        <taxon>Mollisia</taxon>
    </lineage>
</organism>
<dbReference type="KEGG" id="psco:LY89DRAFT_577871"/>
<dbReference type="Pfam" id="PF00023">
    <property type="entry name" value="Ank"/>
    <property type="match status" value="1"/>
</dbReference>
<dbReference type="InterPro" id="IPR002110">
    <property type="entry name" value="Ankyrin_rpt"/>
</dbReference>
<dbReference type="PRINTS" id="PR01415">
    <property type="entry name" value="ANKYRIN"/>
</dbReference>
<evidence type="ECO:0000256" key="3">
    <source>
        <dbReference type="PROSITE-ProRule" id="PRU00023"/>
    </source>
</evidence>
<feature type="repeat" description="ANK" evidence="3">
    <location>
        <begin position="131"/>
        <end position="158"/>
    </location>
</feature>
<dbReference type="AlphaFoldDB" id="A0A194XM43"/>
<feature type="repeat" description="ANK" evidence="3">
    <location>
        <begin position="63"/>
        <end position="92"/>
    </location>
</feature>
<dbReference type="RefSeq" id="XP_018075603.1">
    <property type="nucleotide sequence ID" value="XM_018208918.1"/>
</dbReference>
<dbReference type="Gene3D" id="1.25.40.20">
    <property type="entry name" value="Ankyrin repeat-containing domain"/>
    <property type="match status" value="2"/>
</dbReference>
<evidence type="ECO:0000313" key="5">
    <source>
        <dbReference type="Proteomes" id="UP000070700"/>
    </source>
</evidence>
<evidence type="ECO:0000256" key="2">
    <source>
        <dbReference type="ARBA" id="ARBA00023043"/>
    </source>
</evidence>
<name>A0A194XM43_MOLSC</name>
<keyword evidence="1" id="KW-0677">Repeat</keyword>
<dbReference type="SMART" id="SM00248">
    <property type="entry name" value="ANK"/>
    <property type="match status" value="4"/>
</dbReference>
<keyword evidence="2 3" id="KW-0040">ANK repeat</keyword>
<gene>
    <name evidence="4" type="ORF">LY89DRAFT_577871</name>
</gene>
<feature type="repeat" description="ANK" evidence="3">
    <location>
        <begin position="22"/>
        <end position="54"/>
    </location>
</feature>
<dbReference type="STRING" id="149040.A0A194XM43"/>
<dbReference type="PROSITE" id="PS50297">
    <property type="entry name" value="ANK_REP_REGION"/>
    <property type="match status" value="4"/>
</dbReference>
<sequence length="158" mass="16863">MANLLSKEVAVTVSQDARVKNIGDSALLSAIQRRDTEMVQFLIEAGANVNELSNFSTMSFIGTALQAAAARGRTDIVQLLFEKGSNINEPLQGQSAMTALQAAVHFGHVNTAKFLLEHGADVNASATNYEASRTALLTATINKNLVMVKLLLDFGAEL</sequence>